<dbReference type="Pfam" id="PF04239">
    <property type="entry name" value="DUF421"/>
    <property type="match status" value="1"/>
</dbReference>
<accession>A0ABS6WIY8</accession>
<evidence type="ECO:0000259" key="3">
    <source>
        <dbReference type="Pfam" id="PF04239"/>
    </source>
</evidence>
<dbReference type="EMBL" id="JAHWQX010000001">
    <property type="protein sequence ID" value="MBW3095908.1"/>
    <property type="molecule type" value="Genomic_DNA"/>
</dbReference>
<dbReference type="RefSeq" id="WP_219157651.1">
    <property type="nucleotide sequence ID" value="NZ_JAHWQX010000001.1"/>
</dbReference>
<feature type="region of interest" description="Disordered" evidence="1">
    <location>
        <begin position="227"/>
        <end position="247"/>
    </location>
</feature>
<comment type="caution">
    <text evidence="4">The sequence shown here is derived from an EMBL/GenBank/DDBJ whole genome shotgun (WGS) entry which is preliminary data.</text>
</comment>
<gene>
    <name evidence="4" type="ORF">KY465_01300</name>
</gene>
<evidence type="ECO:0000313" key="5">
    <source>
        <dbReference type="Proteomes" id="UP001430804"/>
    </source>
</evidence>
<evidence type="ECO:0000313" key="4">
    <source>
        <dbReference type="EMBL" id="MBW3095908.1"/>
    </source>
</evidence>
<evidence type="ECO:0000256" key="1">
    <source>
        <dbReference type="SAM" id="MobiDB-lite"/>
    </source>
</evidence>
<feature type="transmembrane region" description="Helical" evidence="2">
    <location>
        <begin position="20"/>
        <end position="41"/>
    </location>
</feature>
<feature type="compositionally biased region" description="Basic and acidic residues" evidence="1">
    <location>
        <begin position="234"/>
        <end position="247"/>
    </location>
</feature>
<name>A0ABS6WIY8_9HYPH</name>
<organism evidence="4 5">
    <name type="scientific">Pseudohoeflea coraliihabitans</name>
    <dbReference type="NCBI Taxonomy" id="2860393"/>
    <lineage>
        <taxon>Bacteria</taxon>
        <taxon>Pseudomonadati</taxon>
        <taxon>Pseudomonadota</taxon>
        <taxon>Alphaproteobacteria</taxon>
        <taxon>Hyphomicrobiales</taxon>
        <taxon>Rhizobiaceae</taxon>
        <taxon>Pseudohoeflea</taxon>
    </lineage>
</organism>
<dbReference type="Proteomes" id="UP001430804">
    <property type="component" value="Unassembled WGS sequence"/>
</dbReference>
<keyword evidence="5" id="KW-1185">Reference proteome</keyword>
<feature type="domain" description="YetF C-terminal" evidence="3">
    <location>
        <begin position="102"/>
        <end position="170"/>
    </location>
</feature>
<feature type="transmembrane region" description="Helical" evidence="2">
    <location>
        <begin position="53"/>
        <end position="72"/>
    </location>
</feature>
<proteinExistence type="predicted"/>
<keyword evidence="2" id="KW-0472">Membrane</keyword>
<keyword evidence="2" id="KW-0812">Transmembrane</keyword>
<protein>
    <submittedName>
        <fullName evidence="4">DUF421 domain-containing protein</fullName>
    </submittedName>
</protein>
<dbReference type="PANTHER" id="PTHR34582">
    <property type="entry name" value="UPF0702 TRANSMEMBRANE PROTEIN YCAP"/>
    <property type="match status" value="1"/>
</dbReference>
<keyword evidence="2" id="KW-1133">Transmembrane helix</keyword>
<dbReference type="PANTHER" id="PTHR34582:SF6">
    <property type="entry name" value="UPF0702 TRANSMEMBRANE PROTEIN YCAP"/>
    <property type="match status" value="1"/>
</dbReference>
<reference evidence="4" key="1">
    <citation type="submission" date="2021-07" db="EMBL/GenBank/DDBJ databases">
        <title>Pseudohoeflea marina sp. nov. a polyhydroxyalcanoate-producing bacterium.</title>
        <authorList>
            <person name="Zheng W."/>
            <person name="Yu S."/>
            <person name="Huang Y."/>
        </authorList>
    </citation>
    <scope>NUCLEOTIDE SEQUENCE</scope>
    <source>
        <strain evidence="4">DP4N28-3</strain>
    </source>
</reference>
<sequence length="247" mass="27071">MNEPIVPFDLVRMFLGTDPPLFYLEIVFRTLVVYIYALAMIRWVGGRGIAQMSTVEFLLVIALGSAVGDVMFYPEVPILHAMLVITVVILINKGLDTLIFRYRSLEKAVDGLTAEVIRDGVIIPETLRDRKMGRSEVFEGLRAQGYRNLGEIRRAYLETSGNFSVFPSPGSTYGLPIEPAWAVEPPPMIGPNATIDGGARPACCECGKLVGPETRVTPSACPNCGSTSWTPARRVNEAPPDRKSLPT</sequence>
<dbReference type="InterPro" id="IPR007353">
    <property type="entry name" value="DUF421"/>
</dbReference>
<feature type="transmembrane region" description="Helical" evidence="2">
    <location>
        <begin position="78"/>
        <end position="95"/>
    </location>
</feature>
<evidence type="ECO:0000256" key="2">
    <source>
        <dbReference type="SAM" id="Phobius"/>
    </source>
</evidence>